<evidence type="ECO:0000256" key="2">
    <source>
        <dbReference type="SAM" id="SignalP"/>
    </source>
</evidence>
<dbReference type="Proteomes" id="UP000070444">
    <property type="component" value="Unassembled WGS sequence"/>
</dbReference>
<dbReference type="OrthoDB" id="73465at2759"/>
<reference evidence="3 4" key="1">
    <citation type="journal article" date="2015" name="Genome Biol. Evol.">
        <title>Phylogenomic analyses indicate that early fungi evolved digesting cell walls of algal ancestors of land plants.</title>
        <authorList>
            <person name="Chang Y."/>
            <person name="Wang S."/>
            <person name="Sekimoto S."/>
            <person name="Aerts A.L."/>
            <person name="Choi C."/>
            <person name="Clum A."/>
            <person name="LaButti K.M."/>
            <person name="Lindquist E.A."/>
            <person name="Yee Ngan C."/>
            <person name="Ohm R.A."/>
            <person name="Salamov A.A."/>
            <person name="Grigoriev I.V."/>
            <person name="Spatafora J.W."/>
            <person name="Berbee M.L."/>
        </authorList>
    </citation>
    <scope>NUCLEOTIDE SEQUENCE [LARGE SCALE GENOMIC DNA]</scope>
    <source>
        <strain evidence="3 4">NRRL 28638</strain>
    </source>
</reference>
<feature type="compositionally biased region" description="Low complexity" evidence="1">
    <location>
        <begin position="411"/>
        <end position="433"/>
    </location>
</feature>
<accession>A0A137P9C8</accession>
<feature type="chain" id="PRO_5007294623" description="Sequence orphan" evidence="2">
    <location>
        <begin position="18"/>
        <end position="459"/>
    </location>
</feature>
<dbReference type="AlphaFoldDB" id="A0A137P9C8"/>
<sequence>MLTSIYFTGLLLSLVNSQCFDPPSVLSRNQALKPVDCENPLPKFQNLKSSSEEKDGGTVNKLSGKSKDSMIQIDLSCTSSNTTCGRVMDTFITASDYLTNIIKFKAPINIQAAFTSFCLNLGECNKINQILGAAQIARYHQLKSDDGKIRLYPQALAKQVSTPPSSAALNPSDIIAEFNSDAKFYFQSQGGQIGKDEMDFLLVVSHELVHGLGFATIYNDHFNEKPQALFPSPEAAVYSDGRAKISNFLESIFDRYVVVKDGKGSLAAITDVFNGYVTDNKDKMFKDENEAIQNFIQSSQYQVAKDLLKTAQVEGSMEFVFDTKIKAPFSSLVLETGLKPYTPSSSLSHVSIKTYADTKDFLMTHEMGSGNSLQKLVSSIGSGNWNTAPYGPGLLAMLETIGYNLKQNPHSNITSDSSDTESSSSNSKPGNKGSNFGQKSINISWALLTSMGLIYYYVL</sequence>
<dbReference type="EMBL" id="KQ964471">
    <property type="protein sequence ID" value="KXN71617.1"/>
    <property type="molecule type" value="Genomic_DNA"/>
</dbReference>
<evidence type="ECO:0000256" key="1">
    <source>
        <dbReference type="SAM" id="MobiDB-lite"/>
    </source>
</evidence>
<gene>
    <name evidence="3" type="ORF">CONCODRAFT_78245</name>
</gene>
<feature type="region of interest" description="Disordered" evidence="1">
    <location>
        <begin position="409"/>
        <end position="433"/>
    </location>
</feature>
<evidence type="ECO:0000313" key="4">
    <source>
        <dbReference type="Proteomes" id="UP000070444"/>
    </source>
</evidence>
<keyword evidence="2" id="KW-0732">Signal</keyword>
<dbReference type="OMA" id="FLMTHEM"/>
<protein>
    <recommendedName>
        <fullName evidence="5">Sequence orphan</fullName>
    </recommendedName>
</protein>
<name>A0A137P9C8_CONC2</name>
<evidence type="ECO:0008006" key="5">
    <source>
        <dbReference type="Google" id="ProtNLM"/>
    </source>
</evidence>
<feature type="signal peptide" evidence="2">
    <location>
        <begin position="1"/>
        <end position="17"/>
    </location>
</feature>
<evidence type="ECO:0000313" key="3">
    <source>
        <dbReference type="EMBL" id="KXN71617.1"/>
    </source>
</evidence>
<organism evidence="3 4">
    <name type="scientific">Conidiobolus coronatus (strain ATCC 28846 / CBS 209.66 / NRRL 28638)</name>
    <name type="common">Delacroixia coronata</name>
    <dbReference type="NCBI Taxonomy" id="796925"/>
    <lineage>
        <taxon>Eukaryota</taxon>
        <taxon>Fungi</taxon>
        <taxon>Fungi incertae sedis</taxon>
        <taxon>Zoopagomycota</taxon>
        <taxon>Entomophthoromycotina</taxon>
        <taxon>Entomophthoromycetes</taxon>
        <taxon>Entomophthorales</taxon>
        <taxon>Ancylistaceae</taxon>
        <taxon>Conidiobolus</taxon>
    </lineage>
</organism>
<keyword evidence="4" id="KW-1185">Reference proteome</keyword>
<proteinExistence type="predicted"/>